<organism evidence="7">
    <name type="scientific">Desulfurella acetivorans</name>
    <dbReference type="NCBI Taxonomy" id="33002"/>
    <lineage>
        <taxon>Bacteria</taxon>
        <taxon>Pseudomonadati</taxon>
        <taxon>Campylobacterota</taxon>
        <taxon>Desulfurellia</taxon>
        <taxon>Desulfurellales</taxon>
        <taxon>Desulfurellaceae</taxon>
        <taxon>Desulfurella</taxon>
    </lineage>
</organism>
<evidence type="ECO:0000256" key="2">
    <source>
        <dbReference type="ARBA" id="ARBA00022525"/>
    </source>
</evidence>
<keyword evidence="2 4" id="KW-0964">Secreted</keyword>
<dbReference type="Pfam" id="PF00669">
    <property type="entry name" value="Flagellin_N"/>
    <property type="match status" value="1"/>
</dbReference>
<dbReference type="GO" id="GO:0009288">
    <property type="term" value="C:bacterial-type flagellum"/>
    <property type="evidence" value="ECO:0007669"/>
    <property type="project" value="UniProtKB-SubCell"/>
</dbReference>
<reference evidence="7" key="1">
    <citation type="journal article" date="2020" name="mSystems">
        <title>Genome- and Community-Level Interaction Insights into Carbon Utilization and Element Cycling Functions of Hydrothermarchaeota in Hydrothermal Sediment.</title>
        <authorList>
            <person name="Zhou Z."/>
            <person name="Liu Y."/>
            <person name="Xu W."/>
            <person name="Pan J."/>
            <person name="Luo Z.H."/>
            <person name="Li M."/>
        </authorList>
    </citation>
    <scope>NUCLEOTIDE SEQUENCE [LARGE SCALE GENOMIC DNA]</scope>
    <source>
        <strain evidence="7">SpSt-1135</strain>
    </source>
</reference>
<dbReference type="InterPro" id="IPR001029">
    <property type="entry name" value="Flagellin_N"/>
</dbReference>
<dbReference type="InterPro" id="IPR042187">
    <property type="entry name" value="Flagellin_C_sub2"/>
</dbReference>
<proteinExistence type="inferred from homology"/>
<evidence type="ECO:0000256" key="3">
    <source>
        <dbReference type="ARBA" id="ARBA00023143"/>
    </source>
</evidence>
<comment type="function">
    <text evidence="4">Flagellin is the subunit protein which polymerizes to form the filaments of bacterial flagella.</text>
</comment>
<dbReference type="AlphaFoldDB" id="A0A7C6A6Y7"/>
<evidence type="ECO:0000313" key="7">
    <source>
        <dbReference type="EMBL" id="HHS48502.1"/>
    </source>
</evidence>
<accession>A0A7C6A6Y7</accession>
<dbReference type="InterPro" id="IPR046358">
    <property type="entry name" value="Flagellin_C"/>
</dbReference>
<comment type="similarity">
    <text evidence="1 4">Belongs to the bacterial flagellin family.</text>
</comment>
<dbReference type="GO" id="GO:0005576">
    <property type="term" value="C:extracellular region"/>
    <property type="evidence" value="ECO:0007669"/>
    <property type="project" value="UniProtKB-SubCell"/>
</dbReference>
<sequence>MKRRFTMSLQINTNIAAMQAINTLNNNTTQLTNSLNSLSTGLRITSAAVDPAGMTIADSLNFQATNLGQAISNGNDTVNLINIADQALRQSINLVTNIAQQATQAANATQDLASRRALQNNINGLLAEINDIAATTSYKGINLLDGSFVNKIVQIGAYQNQTIGIGIQNTAANAIGWVTNQQFTQTPTPGINQNSYSLMTKGAVGSPTGAETANLANFGLTTSLDNFAAIANGNVTINGVNVNIFGTSQTQQLDAGNWAKAINAVSGQTGVSASAQTVVIGSKAIQAGTISAGGLLINGVNIGQVTVGVGDSGGNLVNAINQYTSQTGVVASVNNNGQLVLTNTTGGNIAVQATSNTTKILHIQDSTTSLTTGSLDQALDSAQSFYLNGARIVLGAFGSDEGTAASAANLINQQLAAAGVTGVKAVASSTGTTSTIRITANNGSDLNIVAVNEAKLLSALGLTSIGNSGAYLANNSYHGTITLISDKAITVGGANNGEFNAYAGLKAGTYSPNVNLSNVDVTTQEKAGLAITIANSALSALDKIRANLGSIKNQINATVQNIQVAQVNVTQARAAITDVNFGTETSKFATLQVLAQAGTYALAQANATHQLVLRLLQ</sequence>
<dbReference type="SUPFAM" id="SSF64518">
    <property type="entry name" value="Phase 1 flagellin"/>
    <property type="match status" value="1"/>
</dbReference>
<keyword evidence="3 4" id="KW-0975">Bacterial flagellum</keyword>
<dbReference type="PANTHER" id="PTHR42792">
    <property type="entry name" value="FLAGELLIN"/>
    <property type="match status" value="1"/>
</dbReference>
<feature type="domain" description="Flagellin N-terminal" evidence="5">
    <location>
        <begin position="11"/>
        <end position="147"/>
    </location>
</feature>
<evidence type="ECO:0000256" key="1">
    <source>
        <dbReference type="ARBA" id="ARBA00005709"/>
    </source>
</evidence>
<evidence type="ECO:0000259" key="6">
    <source>
        <dbReference type="Pfam" id="PF00700"/>
    </source>
</evidence>
<dbReference type="Proteomes" id="UP000886400">
    <property type="component" value="Unassembled WGS sequence"/>
</dbReference>
<dbReference type="InterPro" id="IPR001492">
    <property type="entry name" value="Flagellin"/>
</dbReference>
<dbReference type="Pfam" id="PF07196">
    <property type="entry name" value="Flagellin_IN"/>
    <property type="match status" value="1"/>
</dbReference>
<evidence type="ECO:0000256" key="4">
    <source>
        <dbReference type="RuleBase" id="RU362073"/>
    </source>
</evidence>
<comment type="caution">
    <text evidence="7">The sequence shown here is derived from an EMBL/GenBank/DDBJ whole genome shotgun (WGS) entry which is preliminary data.</text>
</comment>
<name>A0A7C6A6Y7_DESAE</name>
<comment type="subcellular location">
    <subcellularLocation>
        <location evidence="4">Secreted</location>
    </subcellularLocation>
    <subcellularLocation>
        <location evidence="4">Bacterial flagellum</location>
    </subcellularLocation>
</comment>
<dbReference type="Pfam" id="PF00700">
    <property type="entry name" value="Flagellin_C"/>
    <property type="match status" value="1"/>
</dbReference>
<protein>
    <recommendedName>
        <fullName evidence="4">Flagellin</fullName>
    </recommendedName>
</protein>
<dbReference type="EMBL" id="DRZX01000063">
    <property type="protein sequence ID" value="HHS48502.1"/>
    <property type="molecule type" value="Genomic_DNA"/>
</dbReference>
<dbReference type="GO" id="GO:0005198">
    <property type="term" value="F:structural molecule activity"/>
    <property type="evidence" value="ECO:0007669"/>
    <property type="project" value="UniProtKB-UniRule"/>
</dbReference>
<feature type="domain" description="Flagellin C-terminal" evidence="6">
    <location>
        <begin position="532"/>
        <end position="616"/>
    </location>
</feature>
<gene>
    <name evidence="7" type="ORF">ENM99_01365</name>
</gene>
<dbReference type="Gene3D" id="6.10.10.10">
    <property type="entry name" value="Flagellar export chaperone, C-terminal domain"/>
    <property type="match status" value="1"/>
</dbReference>
<dbReference type="PANTHER" id="PTHR42792:SF2">
    <property type="entry name" value="FLAGELLIN"/>
    <property type="match status" value="1"/>
</dbReference>
<evidence type="ECO:0000259" key="5">
    <source>
        <dbReference type="Pfam" id="PF00669"/>
    </source>
</evidence>
<dbReference type="PRINTS" id="PR00207">
    <property type="entry name" value="FLAGELLIN"/>
</dbReference>
<dbReference type="Gene3D" id="3.30.70.2120">
    <property type="match status" value="2"/>
</dbReference>
<dbReference type="Gene3D" id="1.20.1330.10">
    <property type="entry name" value="f41 fragment of flagellin, N-terminal domain"/>
    <property type="match status" value="2"/>
</dbReference>
<dbReference type="InterPro" id="IPR010810">
    <property type="entry name" value="Flagellin_hook_IN_motif"/>
</dbReference>